<dbReference type="Proteomes" id="UP000092871">
    <property type="component" value="Unassembled WGS sequence"/>
</dbReference>
<dbReference type="EMBL" id="FLRA01000003">
    <property type="protein sequence ID" value="SBT16731.1"/>
    <property type="molecule type" value="Genomic_DNA"/>
</dbReference>
<keyword evidence="4" id="KW-1185">Reference proteome</keyword>
<evidence type="ECO:0000256" key="1">
    <source>
        <dbReference type="SAM" id="Phobius"/>
    </source>
</evidence>
<reference evidence="3 4" key="2">
    <citation type="submission" date="2016-06" db="EMBL/GenBank/DDBJ databases">
        <authorList>
            <person name="Rodrigo-Torres L."/>
            <person name="Arahal D.R."/>
        </authorList>
    </citation>
    <scope>NUCLEOTIDE SEQUENCE [LARGE SCALE GENOMIC DNA]</scope>
    <source>
        <strain evidence="3 4">CECT 5116</strain>
    </source>
</reference>
<sequence>MHKPYSHPFPNLKSAFLSLGLMFTGCSSPILPFLNLKSFLSSDQFSAISMICVYIAFLFFIMISFALRGVKSTKYIILIILYSSLLVSAILHLYLLKKLPDYKIYFYAFSVFLNIIAIGIAHSKQHTILIKYRKEHIKYGKKLRKEYLNKKKRA</sequence>
<feature type="transmembrane region" description="Helical" evidence="1">
    <location>
        <begin position="75"/>
        <end position="96"/>
    </location>
</feature>
<dbReference type="Proteomes" id="UP000092840">
    <property type="component" value="Unassembled WGS sequence"/>
</dbReference>
<evidence type="ECO:0000313" key="4">
    <source>
        <dbReference type="Proteomes" id="UP000092840"/>
    </source>
</evidence>
<protein>
    <recommendedName>
        <fullName evidence="6">Lipoprotein</fullName>
    </recommendedName>
</protein>
<dbReference type="AlphaFoldDB" id="A0A1C3JNJ2"/>
<dbReference type="RefSeq" id="WP_067032246.1">
    <property type="nucleotide sequence ID" value="NZ_FLRA01000003.1"/>
</dbReference>
<evidence type="ECO:0000313" key="2">
    <source>
        <dbReference type="EMBL" id="SBT16731.1"/>
    </source>
</evidence>
<dbReference type="EMBL" id="FLRB01000006">
    <property type="protein sequence ID" value="SBT20447.1"/>
    <property type="molecule type" value="Genomic_DNA"/>
</dbReference>
<keyword evidence="1" id="KW-1133">Transmembrane helix</keyword>
<organism evidence="2 5">
    <name type="scientific">Marinomonas gallaica</name>
    <dbReference type="NCBI Taxonomy" id="1806667"/>
    <lineage>
        <taxon>Bacteria</taxon>
        <taxon>Pseudomonadati</taxon>
        <taxon>Pseudomonadota</taxon>
        <taxon>Gammaproteobacteria</taxon>
        <taxon>Oceanospirillales</taxon>
        <taxon>Oceanospirillaceae</taxon>
        <taxon>Marinomonas</taxon>
    </lineage>
</organism>
<evidence type="ECO:0000313" key="5">
    <source>
        <dbReference type="Proteomes" id="UP000092871"/>
    </source>
</evidence>
<feature type="transmembrane region" description="Helical" evidence="1">
    <location>
        <begin position="45"/>
        <end position="63"/>
    </location>
</feature>
<feature type="transmembrane region" description="Helical" evidence="1">
    <location>
        <begin position="102"/>
        <end position="121"/>
    </location>
</feature>
<keyword evidence="1" id="KW-0472">Membrane</keyword>
<proteinExistence type="predicted"/>
<evidence type="ECO:0000313" key="3">
    <source>
        <dbReference type="EMBL" id="SBT20447.1"/>
    </source>
</evidence>
<dbReference type="PROSITE" id="PS51257">
    <property type="entry name" value="PROKAR_LIPOPROTEIN"/>
    <property type="match status" value="1"/>
</dbReference>
<keyword evidence="1" id="KW-0812">Transmembrane</keyword>
<evidence type="ECO:0008006" key="6">
    <source>
        <dbReference type="Google" id="ProtNLM"/>
    </source>
</evidence>
<gene>
    <name evidence="2" type="ORF">MGA5115_00813</name>
    <name evidence="3" type="ORF">MGA5116_01031</name>
</gene>
<name>A0A1C3JNJ2_9GAMM</name>
<feature type="transmembrane region" description="Helical" evidence="1">
    <location>
        <begin position="12"/>
        <end position="33"/>
    </location>
</feature>
<reference evidence="2 5" key="1">
    <citation type="submission" date="2016-06" db="EMBL/GenBank/DDBJ databases">
        <authorList>
            <person name="Kjaerup R.B."/>
            <person name="Dalgaard T.S."/>
            <person name="Juul-Madsen H.R."/>
        </authorList>
    </citation>
    <scope>NUCLEOTIDE SEQUENCE [LARGE SCALE GENOMIC DNA]</scope>
    <source>
        <strain evidence="2 5">CECT 5115</strain>
    </source>
</reference>
<accession>A0A1C3JNJ2</accession>